<sequence>MCLMTSESGTNDILADPFLERPLRGRSVEHWILGGRFRFTSASEALLALVDAAYGGLPDHVLPVTSSVLEIELRLTPHCAGWHGDEPPPVNLQSGAGLLCGVMDAANFVVMAPDAGRALVVVSEDLLAFPYHLRYELIEFAVFTLATRVQQLVPLHGACLGREGRGLLIVGSSGAGKSTLVLRAVLEGLEVLAEDAVFVHPQSLRATGVANYLHVRPDGLAWVDDERHRRWISDSPMIRRRSGVEKFEVDLRKGPASLAASPVELAGIVFVTPPEPGESPARWRPIDRDSLSARLVAEQPYAAGQAGWDDFMRGLSRLTACELVRGRHPADSVRALMPLLD</sequence>
<dbReference type="Proteomes" id="UP000027987">
    <property type="component" value="Chromosome"/>
</dbReference>
<gene>
    <name evidence="1" type="ORF">HY57_06690</name>
</gene>
<protein>
    <submittedName>
        <fullName evidence="1">Serine kinase</fullName>
    </submittedName>
</protein>
<dbReference type="KEGG" id="dja:HY57_06690"/>
<dbReference type="HOGENOM" id="CLU_787429_0_0_6"/>
<keyword evidence="1" id="KW-0808">Transferase</keyword>
<dbReference type="STRING" id="1217721.HY57_06690"/>
<evidence type="ECO:0000313" key="2">
    <source>
        <dbReference type="Proteomes" id="UP000027987"/>
    </source>
</evidence>
<keyword evidence="2" id="KW-1185">Reference proteome</keyword>
<dbReference type="PATRIC" id="fig|1217721.7.peg.1396"/>
<proteinExistence type="predicted"/>
<evidence type="ECO:0000313" key="1">
    <source>
        <dbReference type="EMBL" id="AIF46976.1"/>
    </source>
</evidence>
<reference evidence="1 2" key="1">
    <citation type="submission" date="2014-07" db="EMBL/GenBank/DDBJ databases">
        <title>Complete Genome Sequence of Dyella japonica Strain A8 Isolated from Malaysian Tropical Soil.</title>
        <authorList>
            <person name="Hui R.K.H."/>
            <person name="Chen J.-W."/>
            <person name="Chan K.-G."/>
            <person name="Leung F.C.C."/>
        </authorList>
    </citation>
    <scope>NUCLEOTIDE SEQUENCE [LARGE SCALE GENOMIC DNA]</scope>
    <source>
        <strain evidence="1 2">A8</strain>
    </source>
</reference>
<organism evidence="1 2">
    <name type="scientific">Dyella japonica A8</name>
    <dbReference type="NCBI Taxonomy" id="1217721"/>
    <lineage>
        <taxon>Bacteria</taxon>
        <taxon>Pseudomonadati</taxon>
        <taxon>Pseudomonadota</taxon>
        <taxon>Gammaproteobacteria</taxon>
        <taxon>Lysobacterales</taxon>
        <taxon>Rhodanobacteraceae</taxon>
        <taxon>Dyella</taxon>
    </lineage>
</organism>
<dbReference type="Gene3D" id="3.40.50.300">
    <property type="entry name" value="P-loop containing nucleotide triphosphate hydrolases"/>
    <property type="match status" value="1"/>
</dbReference>
<dbReference type="AlphaFoldDB" id="A0A075JY14"/>
<dbReference type="SUPFAM" id="SSF53795">
    <property type="entry name" value="PEP carboxykinase-like"/>
    <property type="match status" value="1"/>
</dbReference>
<dbReference type="EMBL" id="CP008884">
    <property type="protein sequence ID" value="AIF46976.1"/>
    <property type="molecule type" value="Genomic_DNA"/>
</dbReference>
<keyword evidence="1" id="KW-0418">Kinase</keyword>
<dbReference type="InterPro" id="IPR027417">
    <property type="entry name" value="P-loop_NTPase"/>
</dbReference>
<accession>A0A075JY14</accession>
<name>A0A075JY14_9GAMM</name>
<dbReference type="GO" id="GO:0016301">
    <property type="term" value="F:kinase activity"/>
    <property type="evidence" value="ECO:0007669"/>
    <property type="project" value="UniProtKB-KW"/>
</dbReference>